<dbReference type="RefSeq" id="WP_231814482.1">
    <property type="nucleotide sequence ID" value="NZ_JAJOZR010000006.1"/>
</dbReference>
<dbReference type="AlphaFoldDB" id="A0A9X1NRI6"/>
<accession>A0A9X1NRI6</accession>
<sequence>MRERVLVIGASGFLGKAVCVRLSELGYRLTGLSRSPKPENLGNVELDWVQADAADLKAVARTCHGQSAVIYLASGASPARADTEPYMDFTSGPALALVALEACRMQSVNRFIFASSGGTIYGKASEVPTNENYQPRPEGIYGLGKLTIEHYMELFQKLYGMKCVSLRIANPFGPGQKMAGGQGVIAYALNSAMSGEPFNIFGDGEHIRDFVYITDVANAFHECLKYDGNVPAFNVGSGVGVSINAVIKMIDRCLGGSGLQINRLPPRAVDVPVSLLDTRLILAETGWRPLVNIEDGLKATVEYVRGGTRRPDR</sequence>
<dbReference type="InterPro" id="IPR036291">
    <property type="entry name" value="NAD(P)-bd_dom_sf"/>
</dbReference>
<dbReference type="EMBL" id="JAJOZR010000006">
    <property type="protein sequence ID" value="MCD7109680.1"/>
    <property type="molecule type" value="Genomic_DNA"/>
</dbReference>
<evidence type="ECO:0000313" key="5">
    <source>
        <dbReference type="Proteomes" id="UP001139089"/>
    </source>
</evidence>
<dbReference type="SUPFAM" id="SSF51735">
    <property type="entry name" value="NAD(P)-binding Rossmann-fold domains"/>
    <property type="match status" value="1"/>
</dbReference>
<organism evidence="4 5">
    <name type="scientific">Rhizobium quercicola</name>
    <dbReference type="NCBI Taxonomy" id="2901226"/>
    <lineage>
        <taxon>Bacteria</taxon>
        <taxon>Pseudomonadati</taxon>
        <taxon>Pseudomonadota</taxon>
        <taxon>Alphaproteobacteria</taxon>
        <taxon>Hyphomicrobiales</taxon>
        <taxon>Rhizobiaceae</taxon>
        <taxon>Rhizobium/Agrobacterium group</taxon>
        <taxon>Rhizobium</taxon>
    </lineage>
</organism>
<protein>
    <submittedName>
        <fullName evidence="4">NAD-dependent epimerase/dehydratase family protein</fullName>
    </submittedName>
</protein>
<evidence type="ECO:0000256" key="2">
    <source>
        <dbReference type="ARBA" id="ARBA00007637"/>
    </source>
</evidence>
<dbReference type="Gene3D" id="3.90.25.10">
    <property type="entry name" value="UDP-galactose 4-epimerase, domain 1"/>
    <property type="match status" value="1"/>
</dbReference>
<dbReference type="PANTHER" id="PTHR43000">
    <property type="entry name" value="DTDP-D-GLUCOSE 4,6-DEHYDRATASE-RELATED"/>
    <property type="match status" value="1"/>
</dbReference>
<reference evidence="4" key="1">
    <citation type="submission" date="2021-12" db="EMBL/GenBank/DDBJ databases">
        <authorList>
            <person name="Li Y."/>
        </authorList>
    </citation>
    <scope>NUCLEOTIDE SEQUENCE</scope>
    <source>
        <strain evidence="4">DKSPLA3</strain>
    </source>
</reference>
<evidence type="ECO:0000259" key="3">
    <source>
        <dbReference type="Pfam" id="PF01370"/>
    </source>
</evidence>
<proteinExistence type="inferred from homology"/>
<dbReference type="Pfam" id="PF01370">
    <property type="entry name" value="Epimerase"/>
    <property type="match status" value="1"/>
</dbReference>
<name>A0A9X1NRI6_9HYPH</name>
<comment type="pathway">
    <text evidence="1">Bacterial outer membrane biogenesis; LPS O-antigen biosynthesis.</text>
</comment>
<dbReference type="Gene3D" id="3.40.50.720">
    <property type="entry name" value="NAD(P)-binding Rossmann-like Domain"/>
    <property type="match status" value="1"/>
</dbReference>
<dbReference type="Proteomes" id="UP001139089">
    <property type="component" value="Unassembled WGS sequence"/>
</dbReference>
<evidence type="ECO:0000256" key="1">
    <source>
        <dbReference type="ARBA" id="ARBA00005125"/>
    </source>
</evidence>
<gene>
    <name evidence="4" type="ORF">LRX75_11565</name>
</gene>
<evidence type="ECO:0000313" key="4">
    <source>
        <dbReference type="EMBL" id="MCD7109680.1"/>
    </source>
</evidence>
<keyword evidence="5" id="KW-1185">Reference proteome</keyword>
<comment type="similarity">
    <text evidence="2">Belongs to the NAD(P)-dependent epimerase/dehydratase family.</text>
</comment>
<dbReference type="InterPro" id="IPR001509">
    <property type="entry name" value="Epimerase_deHydtase"/>
</dbReference>
<comment type="caution">
    <text evidence="4">The sequence shown here is derived from an EMBL/GenBank/DDBJ whole genome shotgun (WGS) entry which is preliminary data.</text>
</comment>
<feature type="domain" description="NAD-dependent epimerase/dehydratase" evidence="3">
    <location>
        <begin position="5"/>
        <end position="236"/>
    </location>
</feature>